<sequence>MDSCPFVAHPSPVAHGSLSFPCPCVLGVIQFSAVTCFRSARRSMDVHIRRSVRTVEGEGERQIWTLDSGFYLLAEVTPSLLVPSIVGLPCISPLFGSIVCLGLRGPSTPLMGYGGRFPRGF</sequence>
<dbReference type="EMBL" id="ML735250">
    <property type="protein sequence ID" value="KAE8390973.1"/>
    <property type="molecule type" value="Genomic_DNA"/>
</dbReference>
<proteinExistence type="predicted"/>
<accession>A0A5N7CBK7</accession>
<gene>
    <name evidence="2" type="ORF">BDV23DRAFT_154285</name>
</gene>
<name>A0A5N7CBK7_PETAA</name>
<keyword evidence="1" id="KW-0472">Membrane</keyword>
<dbReference type="AlphaFoldDB" id="A0A5N7CBK7"/>
<keyword evidence="1" id="KW-0812">Transmembrane</keyword>
<dbReference type="Proteomes" id="UP000326877">
    <property type="component" value="Unassembled WGS sequence"/>
</dbReference>
<organism evidence="2">
    <name type="scientific">Petromyces alliaceus</name>
    <name type="common">Aspergillus alliaceus</name>
    <dbReference type="NCBI Taxonomy" id="209559"/>
    <lineage>
        <taxon>Eukaryota</taxon>
        <taxon>Fungi</taxon>
        <taxon>Dikarya</taxon>
        <taxon>Ascomycota</taxon>
        <taxon>Pezizomycotina</taxon>
        <taxon>Eurotiomycetes</taxon>
        <taxon>Eurotiomycetidae</taxon>
        <taxon>Eurotiales</taxon>
        <taxon>Aspergillaceae</taxon>
        <taxon>Aspergillus</taxon>
        <taxon>Aspergillus subgen. Circumdati</taxon>
    </lineage>
</organism>
<feature type="transmembrane region" description="Helical" evidence="1">
    <location>
        <begin position="18"/>
        <end position="40"/>
    </location>
</feature>
<protein>
    <submittedName>
        <fullName evidence="2">Uncharacterized protein</fullName>
    </submittedName>
</protein>
<keyword evidence="1" id="KW-1133">Transmembrane helix</keyword>
<evidence type="ECO:0000256" key="1">
    <source>
        <dbReference type="SAM" id="Phobius"/>
    </source>
</evidence>
<evidence type="ECO:0000313" key="2">
    <source>
        <dbReference type="EMBL" id="KAE8390973.1"/>
    </source>
</evidence>
<reference evidence="2" key="1">
    <citation type="submission" date="2019-04" db="EMBL/GenBank/DDBJ databases">
        <title>Friends and foes A comparative genomics studyof 23 Aspergillus species from section Flavi.</title>
        <authorList>
            <consortium name="DOE Joint Genome Institute"/>
            <person name="Kjaerbolling I."/>
            <person name="Vesth T."/>
            <person name="Frisvad J.C."/>
            <person name="Nybo J.L."/>
            <person name="Theobald S."/>
            <person name="Kildgaard S."/>
            <person name="Isbrandt T."/>
            <person name="Kuo A."/>
            <person name="Sato A."/>
            <person name="Lyhne E.K."/>
            <person name="Kogle M.E."/>
            <person name="Wiebenga A."/>
            <person name="Kun R.S."/>
            <person name="Lubbers R.J."/>
            <person name="Makela M.R."/>
            <person name="Barry K."/>
            <person name="Chovatia M."/>
            <person name="Clum A."/>
            <person name="Daum C."/>
            <person name="Haridas S."/>
            <person name="He G."/>
            <person name="LaButti K."/>
            <person name="Lipzen A."/>
            <person name="Mondo S."/>
            <person name="Riley R."/>
            <person name="Salamov A."/>
            <person name="Simmons B.A."/>
            <person name="Magnuson J.K."/>
            <person name="Henrissat B."/>
            <person name="Mortensen U.H."/>
            <person name="Larsen T.O."/>
            <person name="Devries R.P."/>
            <person name="Grigoriev I.V."/>
            <person name="Machida M."/>
            <person name="Baker S.E."/>
            <person name="Andersen M.R."/>
        </authorList>
    </citation>
    <scope>NUCLEOTIDE SEQUENCE [LARGE SCALE GENOMIC DNA]</scope>
    <source>
        <strain evidence="2">IBT 14317</strain>
    </source>
</reference>